<evidence type="ECO:0000256" key="2">
    <source>
        <dbReference type="ARBA" id="ARBA00023315"/>
    </source>
</evidence>
<keyword evidence="2" id="KW-0012">Acyltransferase</keyword>
<dbReference type="InterPro" id="IPR000182">
    <property type="entry name" value="GNAT_dom"/>
</dbReference>
<protein>
    <submittedName>
        <fullName evidence="4">Acetyltransferase (GNAT) family protein</fullName>
    </submittedName>
</protein>
<dbReference type="OrthoDB" id="9806849at2"/>
<evidence type="ECO:0000259" key="3">
    <source>
        <dbReference type="PROSITE" id="PS51186"/>
    </source>
</evidence>
<evidence type="ECO:0000256" key="1">
    <source>
        <dbReference type="ARBA" id="ARBA00022679"/>
    </source>
</evidence>
<keyword evidence="1 4" id="KW-0808">Transferase</keyword>
<reference evidence="4 5" key="1">
    <citation type="submission" date="2016-11" db="EMBL/GenBank/DDBJ databases">
        <authorList>
            <person name="Jaros S."/>
            <person name="Januszkiewicz K."/>
            <person name="Wedrychowicz H."/>
        </authorList>
    </citation>
    <scope>NUCLEOTIDE SEQUENCE [LARGE SCALE GENOMIC DNA]</scope>
    <source>
        <strain evidence="4 5">DSM 19980</strain>
    </source>
</reference>
<dbReference type="PANTHER" id="PTHR43877">
    <property type="entry name" value="AMINOALKYLPHOSPHONATE N-ACETYLTRANSFERASE-RELATED-RELATED"/>
    <property type="match status" value="1"/>
</dbReference>
<organism evidence="4 5">
    <name type="scientific">Modicisalibacter ilicicola DSM 19980</name>
    <dbReference type="NCBI Taxonomy" id="1121942"/>
    <lineage>
        <taxon>Bacteria</taxon>
        <taxon>Pseudomonadati</taxon>
        <taxon>Pseudomonadota</taxon>
        <taxon>Gammaproteobacteria</taxon>
        <taxon>Oceanospirillales</taxon>
        <taxon>Halomonadaceae</taxon>
        <taxon>Modicisalibacter</taxon>
    </lineage>
</organism>
<dbReference type="RefSeq" id="WP_072819860.1">
    <property type="nucleotide sequence ID" value="NZ_FQUJ01000003.1"/>
</dbReference>
<evidence type="ECO:0000313" key="5">
    <source>
        <dbReference type="Proteomes" id="UP000184346"/>
    </source>
</evidence>
<keyword evidence="5" id="KW-1185">Reference proteome</keyword>
<dbReference type="STRING" id="1121942.SAMN02745148_00755"/>
<name>A0A1M4UTS9_9GAMM</name>
<dbReference type="InterPro" id="IPR050832">
    <property type="entry name" value="Bact_Acetyltransf"/>
</dbReference>
<dbReference type="EMBL" id="FQUJ01000003">
    <property type="protein sequence ID" value="SHE60089.1"/>
    <property type="molecule type" value="Genomic_DNA"/>
</dbReference>
<dbReference type="Gene3D" id="3.40.630.30">
    <property type="match status" value="1"/>
</dbReference>
<dbReference type="Pfam" id="PF13508">
    <property type="entry name" value="Acetyltransf_7"/>
    <property type="match status" value="1"/>
</dbReference>
<proteinExistence type="predicted"/>
<accession>A0A1M4UTS9</accession>
<dbReference type="PROSITE" id="PS51186">
    <property type="entry name" value="GNAT"/>
    <property type="match status" value="1"/>
</dbReference>
<dbReference type="SUPFAM" id="SSF55729">
    <property type="entry name" value="Acyl-CoA N-acyltransferases (Nat)"/>
    <property type="match status" value="1"/>
</dbReference>
<dbReference type="Proteomes" id="UP000184346">
    <property type="component" value="Unassembled WGS sequence"/>
</dbReference>
<feature type="domain" description="N-acetyltransferase" evidence="3">
    <location>
        <begin position="1"/>
        <end position="142"/>
    </location>
</feature>
<evidence type="ECO:0000313" key="4">
    <source>
        <dbReference type="EMBL" id="SHE60089.1"/>
    </source>
</evidence>
<sequence>MLSALAFSSKAYWGYSSQFMEACRNELTVPATNLDDPRFHCAVAELCESIVGYYALERLTDSEWELEALFVEPTHIGSGIGRALIEHAKAAAAALGATQLIIQGDPNAEHFYTVAGGMRIGERESESIPGRKLPLFAIKLARHERR</sequence>
<dbReference type="InterPro" id="IPR016181">
    <property type="entry name" value="Acyl_CoA_acyltransferase"/>
</dbReference>
<dbReference type="CDD" id="cd04301">
    <property type="entry name" value="NAT_SF"/>
    <property type="match status" value="1"/>
</dbReference>
<dbReference type="GO" id="GO:0016747">
    <property type="term" value="F:acyltransferase activity, transferring groups other than amino-acyl groups"/>
    <property type="evidence" value="ECO:0007669"/>
    <property type="project" value="InterPro"/>
</dbReference>
<dbReference type="AlphaFoldDB" id="A0A1M4UTS9"/>
<gene>
    <name evidence="4" type="ORF">SAMN02745148_00755</name>
</gene>